<keyword evidence="2" id="KW-1185">Reference proteome</keyword>
<dbReference type="RefSeq" id="WP_191142038.1">
    <property type="nucleotide sequence ID" value="NZ_JACXAH010000012.1"/>
</dbReference>
<dbReference type="Proteomes" id="UP000661691">
    <property type="component" value="Unassembled WGS sequence"/>
</dbReference>
<sequence length="90" mass="10424">MHPDWVGNFVFRYPSLMDRMKLGSLKTSLLNGLNLAGIDNEADNIAFMTATLTILMESSPDWFTLDEIHEYKALERVFDTYATWRESFRG</sequence>
<evidence type="ECO:0000313" key="1">
    <source>
        <dbReference type="EMBL" id="MBD1372593.1"/>
    </source>
</evidence>
<dbReference type="AlphaFoldDB" id="A0A926NA30"/>
<name>A0A926NA30_9BACL</name>
<protein>
    <submittedName>
        <fullName evidence="1">Uncharacterized protein</fullName>
    </submittedName>
</protein>
<accession>A0A926NA30</accession>
<organism evidence="1 2">
    <name type="scientific">Polycladospora coralii</name>
    <dbReference type="NCBI Taxonomy" id="2771432"/>
    <lineage>
        <taxon>Bacteria</taxon>
        <taxon>Bacillati</taxon>
        <taxon>Bacillota</taxon>
        <taxon>Bacilli</taxon>
        <taxon>Bacillales</taxon>
        <taxon>Thermoactinomycetaceae</taxon>
        <taxon>Polycladospora</taxon>
    </lineage>
</organism>
<evidence type="ECO:0000313" key="2">
    <source>
        <dbReference type="Proteomes" id="UP000661691"/>
    </source>
</evidence>
<comment type="caution">
    <text evidence="1">The sequence shown here is derived from an EMBL/GenBank/DDBJ whole genome shotgun (WGS) entry which is preliminary data.</text>
</comment>
<proteinExistence type="predicted"/>
<reference evidence="1" key="1">
    <citation type="submission" date="2020-09" db="EMBL/GenBank/DDBJ databases">
        <title>A novel bacterium of genus Hazenella, isolated from South China Sea.</title>
        <authorList>
            <person name="Huang H."/>
            <person name="Mo K."/>
            <person name="Hu Y."/>
        </authorList>
    </citation>
    <scope>NUCLEOTIDE SEQUENCE</scope>
    <source>
        <strain evidence="1">IB182357</strain>
    </source>
</reference>
<gene>
    <name evidence="1" type="ORF">IC620_09525</name>
</gene>
<dbReference type="EMBL" id="JACXAH010000012">
    <property type="protein sequence ID" value="MBD1372593.1"/>
    <property type="molecule type" value="Genomic_DNA"/>
</dbReference>